<dbReference type="Proteomes" id="UP000250079">
    <property type="component" value="Chromosome"/>
</dbReference>
<dbReference type="Pfam" id="PF00497">
    <property type="entry name" value="SBP_bac_3"/>
    <property type="match status" value="1"/>
</dbReference>
<reference evidence="7 8" key="1">
    <citation type="submission" date="2016-12" db="EMBL/GenBank/DDBJ databases">
        <authorList>
            <person name="Song W.-J."/>
            <person name="Kurnit D.M."/>
        </authorList>
    </citation>
    <scope>NUCLEOTIDE SEQUENCE [LARGE SCALE GENOMIC DNA]</scope>
    <source>
        <strain evidence="7 8">IMCC3135</strain>
    </source>
</reference>
<feature type="domain" description="Solute-binding protein family 3/N-terminal" evidence="6">
    <location>
        <begin position="34"/>
        <end position="262"/>
    </location>
</feature>
<evidence type="ECO:0000313" key="7">
    <source>
        <dbReference type="EMBL" id="ASJ74399.1"/>
    </source>
</evidence>
<feature type="signal peptide" evidence="5">
    <location>
        <begin position="1"/>
        <end position="22"/>
    </location>
</feature>
<dbReference type="InterPro" id="IPR001638">
    <property type="entry name" value="Solute-binding_3/MltF_N"/>
</dbReference>
<accession>A0A2Z2NSX4</accession>
<dbReference type="Gene3D" id="3.40.190.10">
    <property type="entry name" value="Periplasmic binding protein-like II"/>
    <property type="match status" value="2"/>
</dbReference>
<organism evidence="7 8">
    <name type="scientific">Granulosicoccus antarcticus IMCC3135</name>
    <dbReference type="NCBI Taxonomy" id="1192854"/>
    <lineage>
        <taxon>Bacteria</taxon>
        <taxon>Pseudomonadati</taxon>
        <taxon>Pseudomonadota</taxon>
        <taxon>Gammaproteobacteria</taxon>
        <taxon>Chromatiales</taxon>
        <taxon>Granulosicoccaceae</taxon>
        <taxon>Granulosicoccus</taxon>
    </lineage>
</organism>
<dbReference type="GO" id="GO:0006865">
    <property type="term" value="P:amino acid transport"/>
    <property type="evidence" value="ECO:0007669"/>
    <property type="project" value="TreeGrafter"/>
</dbReference>
<keyword evidence="2" id="KW-0813">Transport</keyword>
<evidence type="ECO:0000313" key="8">
    <source>
        <dbReference type="Proteomes" id="UP000250079"/>
    </source>
</evidence>
<evidence type="ECO:0000256" key="4">
    <source>
        <dbReference type="RuleBase" id="RU003744"/>
    </source>
</evidence>
<name>A0A2Z2NSX4_9GAMM</name>
<dbReference type="CDD" id="cd13692">
    <property type="entry name" value="PBP2_BztA"/>
    <property type="match status" value="1"/>
</dbReference>
<dbReference type="PROSITE" id="PS01039">
    <property type="entry name" value="SBP_BACTERIAL_3"/>
    <property type="match status" value="1"/>
</dbReference>
<dbReference type="SUPFAM" id="SSF53850">
    <property type="entry name" value="Periplasmic binding protein-like II"/>
    <property type="match status" value="1"/>
</dbReference>
<keyword evidence="8" id="KW-1185">Reference proteome</keyword>
<dbReference type="KEGG" id="gai:IMCC3135_21610"/>
<protein>
    <submittedName>
        <fullName evidence="7">Amino-acid ABC transporter-binding protein YhdW</fullName>
    </submittedName>
</protein>
<evidence type="ECO:0000256" key="5">
    <source>
        <dbReference type="SAM" id="SignalP"/>
    </source>
</evidence>
<comment type="similarity">
    <text evidence="1 4">Belongs to the bacterial solute-binding protein 3 family.</text>
</comment>
<evidence type="ECO:0000256" key="1">
    <source>
        <dbReference type="ARBA" id="ARBA00010333"/>
    </source>
</evidence>
<dbReference type="SMART" id="SM00062">
    <property type="entry name" value="PBPb"/>
    <property type="match status" value="1"/>
</dbReference>
<dbReference type="EMBL" id="CP018632">
    <property type="protein sequence ID" value="ASJ74399.1"/>
    <property type="molecule type" value="Genomic_DNA"/>
</dbReference>
<sequence length="337" mass="36671">MLSRKRLLLPALLALISGNSTSAATLETALDRGALRCGVNAELAGFAKANSLGEYSGFDIDICRAVASAVFNDSEAVEMIPVTTTDRFPAMLSGTFDILSRNTTWTLERNAQFGQFAGVNFYDGQGFMVTKSSGIRSALELDNQPICVGRNTTSVPNAEDFFAVSDIRYRPVFFNDEVEAAEGYKEGRCKALTADRSALAAHRTGFPESDAHMVLPEVISKEPLGPMVPQDDSRWENIVRWSLNCMINAEELGVTSSNVNDPATANTPAIQRLIGAVDNMGELLGLNKQWCSRIIQQVGNYGEVYDRHLGPDTPLGLERGINELWTNGGLIYAPPVR</sequence>
<keyword evidence="3 5" id="KW-0732">Signal</keyword>
<gene>
    <name evidence="7" type="primary">yhdW_3</name>
    <name evidence="7" type="ORF">IMCC3135_21610</name>
</gene>
<evidence type="ECO:0000259" key="6">
    <source>
        <dbReference type="SMART" id="SM00062"/>
    </source>
</evidence>
<proteinExistence type="inferred from homology"/>
<dbReference type="AlphaFoldDB" id="A0A2Z2NSX4"/>
<feature type="chain" id="PRO_5016406251" evidence="5">
    <location>
        <begin position="23"/>
        <end position="337"/>
    </location>
</feature>
<dbReference type="PANTHER" id="PTHR30085">
    <property type="entry name" value="AMINO ACID ABC TRANSPORTER PERMEASE"/>
    <property type="match status" value="1"/>
</dbReference>
<dbReference type="PANTHER" id="PTHR30085:SF7">
    <property type="entry name" value="AMINO-ACID ABC TRANSPORTER-BINDING PROTEIN YHDW-RELATED"/>
    <property type="match status" value="1"/>
</dbReference>
<dbReference type="OrthoDB" id="9777941at2"/>
<dbReference type="InterPro" id="IPR018313">
    <property type="entry name" value="SBP_3_CS"/>
</dbReference>
<evidence type="ECO:0000256" key="2">
    <source>
        <dbReference type="ARBA" id="ARBA00022448"/>
    </source>
</evidence>
<dbReference type="InterPro" id="IPR051455">
    <property type="entry name" value="Bact_solute-bind_prot3"/>
</dbReference>
<evidence type="ECO:0000256" key="3">
    <source>
        <dbReference type="ARBA" id="ARBA00022729"/>
    </source>
</evidence>